<keyword evidence="2" id="KW-1185">Reference proteome</keyword>
<dbReference type="EMBL" id="JAJUBC010000040">
    <property type="protein sequence ID" value="MDD1796037.1"/>
    <property type="molecule type" value="Genomic_DNA"/>
</dbReference>
<protein>
    <submittedName>
        <fullName evidence="1">Glycosyltransferase family 52 protein</fullName>
    </submittedName>
</protein>
<dbReference type="RefSeq" id="WP_274166799.1">
    <property type="nucleotide sequence ID" value="NZ_JAJUBC010000040.1"/>
</dbReference>
<reference evidence="1" key="1">
    <citation type="submission" date="2021-12" db="EMBL/GenBank/DDBJ databases">
        <title>Enterovibrio ZSDZ35 sp. nov. and Enterovibrio ZSDZ42 sp. nov., isolated from coastal seawater in Qingdao.</title>
        <authorList>
            <person name="Zhang P."/>
        </authorList>
    </citation>
    <scope>NUCLEOTIDE SEQUENCE</scope>
    <source>
        <strain evidence="1">ZSDZ42</strain>
    </source>
</reference>
<proteinExistence type="predicted"/>
<accession>A0ABT5R6Z1</accession>
<evidence type="ECO:0000313" key="2">
    <source>
        <dbReference type="Proteomes" id="UP001149400"/>
    </source>
</evidence>
<name>A0ABT5R6Z1_9GAMM</name>
<dbReference type="Pfam" id="PF07922">
    <property type="entry name" value="Glyco_transf_52"/>
    <property type="match status" value="1"/>
</dbReference>
<comment type="caution">
    <text evidence="1">The sequence shown here is derived from an EMBL/GenBank/DDBJ whole genome shotgun (WGS) entry which is preliminary data.</text>
</comment>
<organism evidence="1 2">
    <name type="scientific">Enterovibrio gelatinilyticus</name>
    <dbReference type="NCBI Taxonomy" id="2899819"/>
    <lineage>
        <taxon>Bacteria</taxon>
        <taxon>Pseudomonadati</taxon>
        <taxon>Pseudomonadota</taxon>
        <taxon>Gammaproteobacteria</taxon>
        <taxon>Vibrionales</taxon>
        <taxon>Vibrionaceae</taxon>
        <taxon>Enterovibrio</taxon>
    </lineage>
</organism>
<evidence type="ECO:0000313" key="1">
    <source>
        <dbReference type="EMBL" id="MDD1796037.1"/>
    </source>
</evidence>
<dbReference type="Proteomes" id="UP001149400">
    <property type="component" value="Unassembled WGS sequence"/>
</dbReference>
<gene>
    <name evidence="1" type="ORF">LRP50_23230</name>
</gene>
<sequence length="310" mass="34970">MGILKYNLSCEKEIDSVCFASSIINLSHFLANTESNVVRTCLIVISENTAKCIKLNNLFNYVVIANSYKIKVKDRVLYRIGVYDDTLKMLSGHIRRAGVIYGTDHGAFYFMYRNKNKIVFEDGAANYSINNKNIIKKIWSYVLGDNPAPYGKGYKVMKLYLTKPNNCKLNENKIDIKLSLEKAMSICSIPMPDMGETKGFGILLTQPLSEDGILSEPEKLSIYREIMLKEGLTYLKPHPRESSDYSDLGEVIPGEIPVELLLLSENRPGKIVTLFSTAADYCSLVDQSIEIKKYGSFGNVKIEKAFYLKT</sequence>
<dbReference type="InterPro" id="IPR012477">
    <property type="entry name" value="Glyco_transf_52"/>
</dbReference>